<evidence type="ECO:0000313" key="2">
    <source>
        <dbReference type="Proteomes" id="UP001241377"/>
    </source>
</evidence>
<keyword evidence="2" id="KW-1185">Reference proteome</keyword>
<name>A0ACC2WQA9_9TREE</name>
<protein>
    <submittedName>
        <fullName evidence="1">Uncharacterized protein</fullName>
    </submittedName>
</protein>
<proteinExistence type="predicted"/>
<accession>A0ACC2WQA9</accession>
<reference evidence="1" key="1">
    <citation type="submission" date="2023-04" db="EMBL/GenBank/DDBJ databases">
        <title>Draft Genome sequencing of Naganishia species isolated from polar environments using Oxford Nanopore Technology.</title>
        <authorList>
            <person name="Leo P."/>
            <person name="Venkateswaran K."/>
        </authorList>
    </citation>
    <scope>NUCLEOTIDE SEQUENCE</scope>
    <source>
        <strain evidence="1">MNA-CCFEE 5261</strain>
    </source>
</reference>
<evidence type="ECO:0000313" key="1">
    <source>
        <dbReference type="EMBL" id="KAJ9113266.1"/>
    </source>
</evidence>
<sequence>MFHQSLMIDPDNSFLDFPFATDPVPDPEFPFAANNMDPYLSPAAVAAAVSTSAPAMQSPAPLSAPYGALGAYGLVPDVSTLSLPMGFEAPMTPYYSSSSLVMDPMSFSKPSQNQNNTSQNNQPNQNNQNQNIEDHQNLNTNGQNQNLQNHNQNQNLSQPSQSHSNLHQPLHQPMHQNPLLHHLLLPHLNEANHINQPIQHLHHQLPNHSSDFMEYPIYPGQLLFNSSASLTEIGDLKEPVFGSGVPRPAPLFPVKEEPKQPMLGTDYDPNAYFQKLLDAMQKSKTSIEPKKSSKKRYRVLRGVSAGGSSSKPPKENQYSSAEFVPVQLHLDGAELPDICFPMWGAGELEDGRRIVRIERTQEGPNLHAKFSIVGCANENPVPLPGGPDTDVIEVLCLQCEVMENNDEEDTNGSDDTQLPLLSLSIYSGYGGRYHTGYEYYITSVEVVGIVELLIGTQLAEPQERRKERGRIRSNLVPFWLKKPVSLRIQEGRNSGHTNNKDLRYELAKRIMSYDIRRPRGFDKEVRILRWDKLIPALKRALQSYYVELTGADKIDTESN</sequence>
<gene>
    <name evidence="1" type="ORF">QFC19_000183</name>
</gene>
<comment type="caution">
    <text evidence="1">The sequence shown here is derived from an EMBL/GenBank/DDBJ whole genome shotgun (WGS) entry which is preliminary data.</text>
</comment>
<dbReference type="EMBL" id="JASBWR010000002">
    <property type="protein sequence ID" value="KAJ9113266.1"/>
    <property type="molecule type" value="Genomic_DNA"/>
</dbReference>
<dbReference type="Proteomes" id="UP001241377">
    <property type="component" value="Unassembled WGS sequence"/>
</dbReference>
<organism evidence="1 2">
    <name type="scientific">Naganishia cerealis</name>
    <dbReference type="NCBI Taxonomy" id="610337"/>
    <lineage>
        <taxon>Eukaryota</taxon>
        <taxon>Fungi</taxon>
        <taxon>Dikarya</taxon>
        <taxon>Basidiomycota</taxon>
        <taxon>Agaricomycotina</taxon>
        <taxon>Tremellomycetes</taxon>
        <taxon>Filobasidiales</taxon>
        <taxon>Filobasidiaceae</taxon>
        <taxon>Naganishia</taxon>
    </lineage>
</organism>